<dbReference type="InterPro" id="IPR050113">
    <property type="entry name" value="Ub_conjugating_enzyme"/>
</dbReference>
<dbReference type="PROSITE" id="PS50127">
    <property type="entry name" value="UBC_2"/>
    <property type="match status" value="1"/>
</dbReference>
<name>G0MX18_CAEBE</name>
<feature type="domain" description="UBC core" evidence="1">
    <location>
        <begin position="8"/>
        <end position="159"/>
    </location>
</feature>
<dbReference type="Proteomes" id="UP000008068">
    <property type="component" value="Unassembled WGS sequence"/>
</dbReference>
<reference evidence="3" key="1">
    <citation type="submission" date="2011-07" db="EMBL/GenBank/DDBJ databases">
        <authorList>
            <consortium name="Caenorhabditis brenneri Sequencing and Analysis Consortium"/>
            <person name="Wilson R.K."/>
        </authorList>
    </citation>
    <scope>NUCLEOTIDE SEQUENCE [LARGE SCALE GENOMIC DNA]</scope>
    <source>
        <strain evidence="3">PB2801</strain>
    </source>
</reference>
<evidence type="ECO:0000313" key="2">
    <source>
        <dbReference type="EMBL" id="EGT46709.1"/>
    </source>
</evidence>
<dbReference type="SMART" id="SM00212">
    <property type="entry name" value="UBCc"/>
    <property type="match status" value="1"/>
</dbReference>
<dbReference type="GO" id="GO:0032446">
    <property type="term" value="P:protein modification by small protein conjugation"/>
    <property type="evidence" value="ECO:0007669"/>
    <property type="project" value="UniProtKB-ARBA"/>
</dbReference>
<proteinExistence type="predicted"/>
<gene>
    <name evidence="2" type="ORF">CAEBREN_25418</name>
</gene>
<evidence type="ECO:0000313" key="3">
    <source>
        <dbReference type="Proteomes" id="UP000008068"/>
    </source>
</evidence>
<dbReference type="InterPro" id="IPR016135">
    <property type="entry name" value="UBQ-conjugating_enzyme/RWD"/>
</dbReference>
<keyword evidence="3" id="KW-1185">Reference proteome</keyword>
<dbReference type="InParanoid" id="G0MX18"/>
<sequence>MMVPVGCDAYKRLVAERKAWLMKRPEGFHARPGVLDGTKEIYSVWQCAIPGLKGTPWEGGLYKVDLLFTDKYPEKPPMCRFKPLIFHPNILPKDPFLVCNCHNIKDTMLYLQQLLHKPVINPEHLGKRVEFNDRALIMYLFDREKYDKKIRKQAIKFATDKVELDIGEELPTFDI</sequence>
<dbReference type="PANTHER" id="PTHR24067">
    <property type="entry name" value="UBIQUITIN-CONJUGATING ENZYME E2"/>
    <property type="match status" value="1"/>
</dbReference>
<dbReference type="OrthoDB" id="6600758at2759"/>
<protein>
    <recommendedName>
        <fullName evidence="1">UBC core domain-containing protein</fullName>
    </recommendedName>
</protein>
<dbReference type="AlphaFoldDB" id="G0MX18"/>
<dbReference type="Pfam" id="PF00179">
    <property type="entry name" value="UQ_con"/>
    <property type="match status" value="1"/>
</dbReference>
<dbReference type="EMBL" id="GL379818">
    <property type="protein sequence ID" value="EGT46709.1"/>
    <property type="molecule type" value="Genomic_DNA"/>
</dbReference>
<dbReference type="InterPro" id="IPR000608">
    <property type="entry name" value="UBC"/>
</dbReference>
<evidence type="ECO:0000259" key="1">
    <source>
        <dbReference type="PROSITE" id="PS50127"/>
    </source>
</evidence>
<accession>G0MX18</accession>
<dbReference type="HOGENOM" id="CLU_030988_12_0_1"/>
<dbReference type="SUPFAM" id="SSF54495">
    <property type="entry name" value="UBC-like"/>
    <property type="match status" value="1"/>
</dbReference>
<dbReference type="Gene3D" id="3.10.110.10">
    <property type="entry name" value="Ubiquitin Conjugating Enzyme"/>
    <property type="match status" value="1"/>
</dbReference>
<organism evidence="3">
    <name type="scientific">Caenorhabditis brenneri</name>
    <name type="common">Nematode worm</name>
    <dbReference type="NCBI Taxonomy" id="135651"/>
    <lineage>
        <taxon>Eukaryota</taxon>
        <taxon>Metazoa</taxon>
        <taxon>Ecdysozoa</taxon>
        <taxon>Nematoda</taxon>
        <taxon>Chromadorea</taxon>
        <taxon>Rhabditida</taxon>
        <taxon>Rhabditina</taxon>
        <taxon>Rhabditomorpha</taxon>
        <taxon>Rhabditoidea</taxon>
        <taxon>Rhabditidae</taxon>
        <taxon>Peloderinae</taxon>
        <taxon>Caenorhabditis</taxon>
    </lineage>
</organism>
<dbReference type="eggNOG" id="KOG0424">
    <property type="taxonomic scope" value="Eukaryota"/>
</dbReference>
<dbReference type="STRING" id="135651.G0MX18"/>